<feature type="region of interest" description="Disordered" evidence="1">
    <location>
        <begin position="45"/>
        <end position="67"/>
    </location>
</feature>
<gene>
    <name evidence="3" type="ORF">HNP49_002214</name>
</gene>
<organism evidence="3 4">
    <name type="scientific">Pseudomonas fluvialis</name>
    <dbReference type="NCBI Taxonomy" id="1793966"/>
    <lineage>
        <taxon>Bacteria</taxon>
        <taxon>Pseudomonadati</taxon>
        <taxon>Pseudomonadota</taxon>
        <taxon>Gammaproteobacteria</taxon>
        <taxon>Pseudomonadales</taxon>
        <taxon>Pseudomonadaceae</taxon>
        <taxon>Pseudomonas</taxon>
    </lineage>
</organism>
<dbReference type="Proteomes" id="UP000557193">
    <property type="component" value="Unassembled WGS sequence"/>
</dbReference>
<evidence type="ECO:0000256" key="1">
    <source>
        <dbReference type="SAM" id="MobiDB-lite"/>
    </source>
</evidence>
<keyword evidence="2" id="KW-0472">Membrane</keyword>
<protein>
    <recommendedName>
        <fullName evidence="5">Cellulose biosynthesis protein BcsF</fullName>
    </recommendedName>
</protein>
<evidence type="ECO:0000313" key="4">
    <source>
        <dbReference type="Proteomes" id="UP000557193"/>
    </source>
</evidence>
<feature type="transmembrane region" description="Helical" evidence="2">
    <location>
        <begin position="6"/>
        <end position="28"/>
    </location>
</feature>
<evidence type="ECO:0008006" key="5">
    <source>
        <dbReference type="Google" id="ProtNLM"/>
    </source>
</evidence>
<evidence type="ECO:0000313" key="3">
    <source>
        <dbReference type="EMBL" id="MBB6342046.1"/>
    </source>
</evidence>
<evidence type="ECO:0000256" key="2">
    <source>
        <dbReference type="SAM" id="Phobius"/>
    </source>
</evidence>
<keyword evidence="2" id="KW-1133">Transmembrane helix</keyword>
<accession>A0A7X0BTM2</accession>
<dbReference type="EMBL" id="JACHLL010000003">
    <property type="protein sequence ID" value="MBB6342046.1"/>
    <property type="molecule type" value="Genomic_DNA"/>
</dbReference>
<reference evidence="3 4" key="1">
    <citation type="submission" date="2020-08" db="EMBL/GenBank/DDBJ databases">
        <title>Functional genomics of gut bacteria from endangered species of beetles.</title>
        <authorList>
            <person name="Carlos-Shanley C."/>
        </authorList>
    </citation>
    <scope>NUCLEOTIDE SEQUENCE [LARGE SCALE GENOMIC DNA]</scope>
    <source>
        <strain evidence="3 4">S00202</strain>
    </source>
</reference>
<keyword evidence="4" id="KW-1185">Reference proteome</keyword>
<sequence>MTNETYLVLAICLPGFYILANSFLRYLWHNWLACWFTRSHKPAGLFKSSAPSRVTGQPVAGGGGDTG</sequence>
<dbReference type="AlphaFoldDB" id="A0A7X0BTM2"/>
<comment type="caution">
    <text evidence="3">The sequence shown here is derived from an EMBL/GenBank/DDBJ whole genome shotgun (WGS) entry which is preliminary data.</text>
</comment>
<proteinExistence type="predicted"/>
<name>A0A7X0BTM2_9PSED</name>
<dbReference type="RefSeq" id="WP_184683249.1">
    <property type="nucleotide sequence ID" value="NZ_JACHLL010000003.1"/>
</dbReference>
<keyword evidence="2" id="KW-0812">Transmembrane</keyword>